<dbReference type="NCBIfam" id="TIGR00045">
    <property type="entry name" value="glycerate kinase"/>
    <property type="match status" value="1"/>
</dbReference>
<dbReference type="GO" id="GO:0008887">
    <property type="term" value="F:glycerate kinase activity"/>
    <property type="evidence" value="ECO:0007669"/>
    <property type="project" value="UniProtKB-UniRule"/>
</dbReference>
<dbReference type="PANTHER" id="PTHR21599:SF0">
    <property type="entry name" value="GLYCERATE KINASE"/>
    <property type="match status" value="1"/>
</dbReference>
<dbReference type="PIRSF" id="PIRSF006078">
    <property type="entry name" value="GlxK"/>
    <property type="match status" value="1"/>
</dbReference>
<organism evidence="5 6">
    <name type="scientific">Acinetobacter guerrae</name>
    <dbReference type="NCBI Taxonomy" id="1843371"/>
    <lineage>
        <taxon>Bacteria</taxon>
        <taxon>Pseudomonadati</taxon>
        <taxon>Pseudomonadota</taxon>
        <taxon>Gammaproteobacteria</taxon>
        <taxon>Moraxellales</taxon>
        <taxon>Moraxellaceae</taxon>
        <taxon>Acinetobacter</taxon>
    </lineage>
</organism>
<evidence type="ECO:0000313" key="5">
    <source>
        <dbReference type="EMBL" id="RKG35080.1"/>
    </source>
</evidence>
<dbReference type="Pfam" id="PF02595">
    <property type="entry name" value="Gly_kinase"/>
    <property type="match status" value="1"/>
</dbReference>
<comment type="similarity">
    <text evidence="1 4">Belongs to the glycerate kinase type-1 family.</text>
</comment>
<evidence type="ECO:0000256" key="4">
    <source>
        <dbReference type="PIRNR" id="PIRNR006078"/>
    </source>
</evidence>
<name>A0A3A8EWL6_9GAMM</name>
<dbReference type="InterPro" id="IPR036129">
    <property type="entry name" value="Glycerate_kinase_sf"/>
</dbReference>
<evidence type="ECO:0000256" key="3">
    <source>
        <dbReference type="ARBA" id="ARBA00022777"/>
    </source>
</evidence>
<dbReference type="Gene3D" id="3.90.1510.10">
    <property type="entry name" value="Glycerate kinase, domain 2"/>
    <property type="match status" value="1"/>
</dbReference>
<evidence type="ECO:0000313" key="6">
    <source>
        <dbReference type="Proteomes" id="UP000269001"/>
    </source>
</evidence>
<dbReference type="Proteomes" id="UP000269001">
    <property type="component" value="Unassembled WGS sequence"/>
</dbReference>
<dbReference type="SUPFAM" id="SSF110738">
    <property type="entry name" value="Glycerate kinase I"/>
    <property type="match status" value="1"/>
</dbReference>
<keyword evidence="3 4" id="KW-0418">Kinase</keyword>
<proteinExistence type="inferred from homology"/>
<dbReference type="RefSeq" id="WP_120369370.1">
    <property type="nucleotide sequence ID" value="NZ_RAXU01000004.1"/>
</dbReference>
<keyword evidence="6" id="KW-1185">Reference proteome</keyword>
<dbReference type="Gene3D" id="3.40.50.10350">
    <property type="entry name" value="Glycerate kinase, domain 1"/>
    <property type="match status" value="1"/>
</dbReference>
<dbReference type="InterPro" id="IPR018197">
    <property type="entry name" value="Glycerate_kinase_RE-like"/>
</dbReference>
<dbReference type="InterPro" id="IPR004381">
    <property type="entry name" value="Glycerate_kinase"/>
</dbReference>
<sequence length="380" mass="40593">MPKIFVLAPDSFKESMTAIEACQAMQIGLQKIFTDSQFILCPMADGGEGTVDALINATDGKKVDLEVMGPLPSQKVKTYFGLIDNNQTAVIEMAKANGIHLLTGEQRNPLYTSTFGTGQMIRTALDHHVKKIIIGLGGSVTNDAGMGMATALGVKFLDQNKQAVKLGGGYLNEIHFIDISEIDQRLNEVEIIIASDVNNPLLGPNGATHVFGPQKGANPEMVQLLEANINHFANLLKQQLKINIQHIAGAGAAGGLAAGLLAFTHAKIQSGVDTVIESIGLHQAIQQADYVFTGEGGIDFQTKFGKTPIGVARVAQKLNKPVFVCAGYIGEGIDTLYQEGITAVFGILDRSCDLETALQNGAKNLTRSCENIARLIHQIQ</sequence>
<dbReference type="EMBL" id="RAXU01000004">
    <property type="protein sequence ID" value="RKG35080.1"/>
    <property type="molecule type" value="Genomic_DNA"/>
</dbReference>
<dbReference type="GO" id="GO:0031388">
    <property type="term" value="P:organic acid phosphorylation"/>
    <property type="evidence" value="ECO:0007669"/>
    <property type="project" value="UniProtKB-UniRule"/>
</dbReference>
<protein>
    <submittedName>
        <fullName evidence="5">Glycerate kinase</fullName>
    </submittedName>
</protein>
<evidence type="ECO:0000256" key="1">
    <source>
        <dbReference type="ARBA" id="ARBA00006284"/>
    </source>
</evidence>
<dbReference type="AlphaFoldDB" id="A0A3A8EWL6"/>
<accession>A0A3A8EWL6</accession>
<gene>
    <name evidence="5" type="ORF">D7V21_04655</name>
</gene>
<dbReference type="PANTHER" id="PTHR21599">
    <property type="entry name" value="GLYCERATE KINASE"/>
    <property type="match status" value="1"/>
</dbReference>
<comment type="caution">
    <text evidence="5">The sequence shown here is derived from an EMBL/GenBank/DDBJ whole genome shotgun (WGS) entry which is preliminary data.</text>
</comment>
<dbReference type="InterPro" id="IPR018193">
    <property type="entry name" value="Glyc_kinase_flavodox-like_fold"/>
</dbReference>
<keyword evidence="2 4" id="KW-0808">Transferase</keyword>
<evidence type="ECO:0000256" key="2">
    <source>
        <dbReference type="ARBA" id="ARBA00022679"/>
    </source>
</evidence>
<reference evidence="5 6" key="1">
    <citation type="submission" date="2018-09" db="EMBL/GenBank/DDBJ databases">
        <title>The draft genome of Acinetobacter spp. strains.</title>
        <authorList>
            <person name="Qin J."/>
            <person name="Feng Y."/>
            <person name="Zong Z."/>
        </authorList>
    </citation>
    <scope>NUCLEOTIDE SEQUENCE [LARGE SCALE GENOMIC DNA]</scope>
    <source>
        <strain evidence="5 6">WCHAc060096</strain>
    </source>
</reference>